<dbReference type="SUPFAM" id="SSF53850">
    <property type="entry name" value="Periplasmic binding protein-like II"/>
    <property type="match status" value="1"/>
</dbReference>
<dbReference type="InterPro" id="IPR050811">
    <property type="entry name" value="Phosphate_ABC_transporter"/>
</dbReference>
<feature type="signal peptide" evidence="2">
    <location>
        <begin position="1"/>
        <end position="22"/>
    </location>
</feature>
<dbReference type="PANTHER" id="PTHR30570">
    <property type="entry name" value="PERIPLASMIC PHOSPHATE BINDING COMPONENT OF PHOSPHATE ABC TRANSPORTER"/>
    <property type="match status" value="1"/>
</dbReference>
<dbReference type="KEGG" id="geh:HYN69_01840"/>
<gene>
    <name evidence="4" type="ORF">HYN69_01840</name>
</gene>
<accession>A0A2S0UHX3</accession>
<name>A0A2S0UHX3_9RHOB</name>
<keyword evidence="5" id="KW-1185">Reference proteome</keyword>
<reference evidence="4 5" key="1">
    <citation type="submission" date="2018-04" db="EMBL/GenBank/DDBJ databases">
        <title>Genome sequencing of Gemmobacter.</title>
        <authorList>
            <person name="Yi H."/>
            <person name="Baek M.-G."/>
        </authorList>
    </citation>
    <scope>NUCLEOTIDE SEQUENCE [LARGE SCALE GENOMIC DNA]</scope>
    <source>
        <strain evidence="4 5">HYN0069</strain>
    </source>
</reference>
<protein>
    <submittedName>
        <fullName evidence="4">Phosphonate ABC transporter substrate-binding protein</fullName>
    </submittedName>
</protein>
<proteinExistence type="predicted"/>
<dbReference type="PANTHER" id="PTHR30570:SF1">
    <property type="entry name" value="PHOSPHATE-BINDING PROTEIN PSTS"/>
    <property type="match status" value="1"/>
</dbReference>
<evidence type="ECO:0000256" key="1">
    <source>
        <dbReference type="ARBA" id="ARBA00022729"/>
    </source>
</evidence>
<dbReference type="OrthoDB" id="9790048at2"/>
<dbReference type="Pfam" id="PF12849">
    <property type="entry name" value="PBP_like_2"/>
    <property type="match status" value="1"/>
</dbReference>
<sequence>MTLVSKAALSVALLAGMTVAAAARDQVQVSGSSTVLPYAAIVAEGFGENFSFPTPVVEGGGTSAGIKKFCEGVGENTPDIATASRKIKQSETSRCKANGVTDIEEVRIGYDGIVFASDINGPSFNFTPAQWYNGVAAEVVINGKIVPNPFQKWSDVDPSLPDQEILAFIPGSKHGTREVFDLNVIETGCKTFKADKVLARRALGDKDKTKEACIAMRTDGRVVEIDGDYTETLARLQTNMQGIGVFGLAFYENNTDKLRVADFKGVTPSRGTVASGEYKISRPLFLYIKKQHIGIIPGLKEFTEFFVSDEMAASGGPLEAYGLVPDPELAKTQSKIASELGS</sequence>
<dbReference type="Gene3D" id="3.40.190.10">
    <property type="entry name" value="Periplasmic binding protein-like II"/>
    <property type="match status" value="2"/>
</dbReference>
<dbReference type="InterPro" id="IPR024370">
    <property type="entry name" value="PBP_domain"/>
</dbReference>
<evidence type="ECO:0000313" key="4">
    <source>
        <dbReference type="EMBL" id="AWB47413.1"/>
    </source>
</evidence>
<dbReference type="AlphaFoldDB" id="A0A2S0UHX3"/>
<dbReference type="Proteomes" id="UP000244496">
    <property type="component" value="Chromosome"/>
</dbReference>
<feature type="chain" id="PRO_5015477739" evidence="2">
    <location>
        <begin position="23"/>
        <end position="342"/>
    </location>
</feature>
<dbReference type="EMBL" id="CP028918">
    <property type="protein sequence ID" value="AWB47413.1"/>
    <property type="molecule type" value="Genomic_DNA"/>
</dbReference>
<keyword evidence="1 2" id="KW-0732">Signal</keyword>
<evidence type="ECO:0000313" key="5">
    <source>
        <dbReference type="Proteomes" id="UP000244496"/>
    </source>
</evidence>
<organism evidence="4 5">
    <name type="scientific">Paragemmobacter aquarius</name>
    <dbReference type="NCBI Taxonomy" id="2169400"/>
    <lineage>
        <taxon>Bacteria</taxon>
        <taxon>Pseudomonadati</taxon>
        <taxon>Pseudomonadota</taxon>
        <taxon>Alphaproteobacteria</taxon>
        <taxon>Rhodobacterales</taxon>
        <taxon>Paracoccaceae</taxon>
        <taxon>Paragemmobacter</taxon>
    </lineage>
</organism>
<evidence type="ECO:0000256" key="2">
    <source>
        <dbReference type="SAM" id="SignalP"/>
    </source>
</evidence>
<evidence type="ECO:0000259" key="3">
    <source>
        <dbReference type="Pfam" id="PF12849"/>
    </source>
</evidence>
<feature type="domain" description="PBP" evidence="3">
    <location>
        <begin position="21"/>
        <end position="310"/>
    </location>
</feature>
<dbReference type="RefSeq" id="WP_108434242.1">
    <property type="nucleotide sequence ID" value="NZ_CP028918.1"/>
</dbReference>